<reference evidence="1 2" key="1">
    <citation type="submission" date="2023-03" db="EMBL/GenBank/DDBJ databases">
        <title>High recombination rates correlate with genetic variation in Cardiocondyla obscurior ants.</title>
        <authorList>
            <person name="Errbii M."/>
        </authorList>
    </citation>
    <scope>NUCLEOTIDE SEQUENCE [LARGE SCALE GENOMIC DNA]</scope>
    <source>
        <strain evidence="1">Alpha-2009</strain>
        <tissue evidence="1">Whole body</tissue>
    </source>
</reference>
<comment type="caution">
    <text evidence="1">The sequence shown here is derived from an EMBL/GenBank/DDBJ whole genome shotgun (WGS) entry which is preliminary data.</text>
</comment>
<sequence length="93" mass="10938">MLIRDAKRPSPNDAFLHRARYSPTRCFISLSQAVLFSPSRLHSAFRRSALPRILNRHLYHHHRHHHRHPPPSPLPLASRDNNYSYAHFVSCKI</sequence>
<dbReference type="AlphaFoldDB" id="A0AAW2GL73"/>
<name>A0AAW2GL73_9HYME</name>
<accession>A0AAW2GL73</accession>
<protein>
    <submittedName>
        <fullName evidence="1">Uncharacterized protein</fullName>
    </submittedName>
</protein>
<evidence type="ECO:0000313" key="2">
    <source>
        <dbReference type="Proteomes" id="UP001430953"/>
    </source>
</evidence>
<dbReference type="EMBL" id="JADYXP020000004">
    <property type="protein sequence ID" value="KAL0127242.1"/>
    <property type="molecule type" value="Genomic_DNA"/>
</dbReference>
<keyword evidence="2" id="KW-1185">Reference proteome</keyword>
<dbReference type="Proteomes" id="UP001430953">
    <property type="component" value="Unassembled WGS sequence"/>
</dbReference>
<proteinExistence type="predicted"/>
<evidence type="ECO:0000313" key="1">
    <source>
        <dbReference type="EMBL" id="KAL0127242.1"/>
    </source>
</evidence>
<gene>
    <name evidence="1" type="ORF">PUN28_005502</name>
</gene>
<organism evidence="1 2">
    <name type="scientific">Cardiocondyla obscurior</name>
    <dbReference type="NCBI Taxonomy" id="286306"/>
    <lineage>
        <taxon>Eukaryota</taxon>
        <taxon>Metazoa</taxon>
        <taxon>Ecdysozoa</taxon>
        <taxon>Arthropoda</taxon>
        <taxon>Hexapoda</taxon>
        <taxon>Insecta</taxon>
        <taxon>Pterygota</taxon>
        <taxon>Neoptera</taxon>
        <taxon>Endopterygota</taxon>
        <taxon>Hymenoptera</taxon>
        <taxon>Apocrita</taxon>
        <taxon>Aculeata</taxon>
        <taxon>Formicoidea</taxon>
        <taxon>Formicidae</taxon>
        <taxon>Myrmicinae</taxon>
        <taxon>Cardiocondyla</taxon>
    </lineage>
</organism>